<dbReference type="EC" id="2.7.13.3" evidence="8"/>
<feature type="transmembrane region" description="Helical" evidence="6">
    <location>
        <begin position="152"/>
        <end position="174"/>
    </location>
</feature>
<dbReference type="SUPFAM" id="SSF158472">
    <property type="entry name" value="HAMP domain-like"/>
    <property type="match status" value="1"/>
</dbReference>
<gene>
    <name evidence="8" type="ORF">J2792_002974</name>
</gene>
<reference evidence="8 9" key="1">
    <citation type="submission" date="2023-07" db="EMBL/GenBank/DDBJ databases">
        <title>Sorghum-associated microbial communities from plants grown in Nebraska, USA.</title>
        <authorList>
            <person name="Schachtman D."/>
        </authorList>
    </citation>
    <scope>NUCLEOTIDE SEQUENCE [LARGE SCALE GENOMIC DNA]</scope>
    <source>
        <strain evidence="8 9">DS1027</strain>
    </source>
</reference>
<dbReference type="Pfam" id="PF02518">
    <property type="entry name" value="HATPase_c"/>
    <property type="match status" value="1"/>
</dbReference>
<evidence type="ECO:0000259" key="7">
    <source>
        <dbReference type="PROSITE" id="PS50885"/>
    </source>
</evidence>
<evidence type="ECO:0000256" key="4">
    <source>
        <dbReference type="ARBA" id="ARBA00022777"/>
    </source>
</evidence>
<comment type="caution">
    <text evidence="8">The sequence shown here is derived from an EMBL/GenBank/DDBJ whole genome shotgun (WGS) entry which is preliminary data.</text>
</comment>
<evidence type="ECO:0000256" key="5">
    <source>
        <dbReference type="ARBA" id="ARBA00023012"/>
    </source>
</evidence>
<keyword evidence="5" id="KW-0902">Two-component regulatory system</keyword>
<dbReference type="InterPro" id="IPR050482">
    <property type="entry name" value="Sensor_HK_TwoCompSys"/>
</dbReference>
<keyword evidence="6" id="KW-0472">Membrane</keyword>
<dbReference type="SUPFAM" id="SSF55874">
    <property type="entry name" value="ATPase domain of HSP90 chaperone/DNA topoisomerase II/histidine kinase"/>
    <property type="match status" value="1"/>
</dbReference>
<dbReference type="Gene3D" id="6.10.340.10">
    <property type="match status" value="1"/>
</dbReference>
<organism evidence="8 9">
    <name type="scientific">Novosphingobium capsulatum</name>
    <dbReference type="NCBI Taxonomy" id="13688"/>
    <lineage>
        <taxon>Bacteria</taxon>
        <taxon>Pseudomonadati</taxon>
        <taxon>Pseudomonadota</taxon>
        <taxon>Alphaproteobacteria</taxon>
        <taxon>Sphingomonadales</taxon>
        <taxon>Sphingomonadaceae</taxon>
        <taxon>Novosphingobium</taxon>
    </lineage>
</organism>
<dbReference type="CDD" id="cd06225">
    <property type="entry name" value="HAMP"/>
    <property type="match status" value="1"/>
</dbReference>
<keyword evidence="6" id="KW-1133">Transmembrane helix</keyword>
<protein>
    <submittedName>
        <fullName evidence="8">Two-component system sensor histidine kinase UhpB</fullName>
        <ecNumber evidence="8">2.7.13.3</ecNumber>
    </submittedName>
</protein>
<keyword evidence="9" id="KW-1185">Reference proteome</keyword>
<evidence type="ECO:0000256" key="1">
    <source>
        <dbReference type="ARBA" id="ARBA00004370"/>
    </source>
</evidence>
<dbReference type="InterPro" id="IPR003594">
    <property type="entry name" value="HATPase_dom"/>
</dbReference>
<dbReference type="InterPro" id="IPR011712">
    <property type="entry name" value="Sig_transdc_His_kin_sub3_dim/P"/>
</dbReference>
<evidence type="ECO:0000313" key="8">
    <source>
        <dbReference type="EMBL" id="MDR6512091.1"/>
    </source>
</evidence>
<dbReference type="Gene3D" id="3.30.565.10">
    <property type="entry name" value="Histidine kinase-like ATPase, C-terminal domain"/>
    <property type="match status" value="1"/>
</dbReference>
<dbReference type="PANTHER" id="PTHR24421:SF58">
    <property type="entry name" value="SIGNAL TRANSDUCTION HISTIDINE-PROTEIN KINASE_PHOSPHATASE UHPB"/>
    <property type="match status" value="1"/>
</dbReference>
<dbReference type="SMART" id="SM00387">
    <property type="entry name" value="HATPase_c"/>
    <property type="match status" value="1"/>
</dbReference>
<evidence type="ECO:0000256" key="3">
    <source>
        <dbReference type="ARBA" id="ARBA00022679"/>
    </source>
</evidence>
<keyword evidence="3 8" id="KW-0808">Transferase</keyword>
<dbReference type="InterPro" id="IPR003660">
    <property type="entry name" value="HAMP_dom"/>
</dbReference>
<proteinExistence type="predicted"/>
<comment type="subcellular location">
    <subcellularLocation>
        <location evidence="1">Membrane</location>
    </subcellularLocation>
</comment>
<keyword evidence="2" id="KW-0597">Phosphoprotein</keyword>
<feature type="domain" description="HAMP" evidence="7">
    <location>
        <begin position="175"/>
        <end position="227"/>
    </location>
</feature>
<accession>A0ABU1MQ12</accession>
<dbReference type="Pfam" id="PF07730">
    <property type="entry name" value="HisKA_3"/>
    <property type="match status" value="1"/>
</dbReference>
<sequence length="456" mass="48927">MSLRLRVILLITLVLASSLTLCALLVGYQVRQELAAELRAAMAGARQTASGTFEDLPRSDHSLRDLRQLVHAFDGNRHVRMAVVDRQGQALLTSRPSGEAPPPAWFGRLVEVEAAAVVLPIPDAPGQGLAPGLRLVLTPTPQSDARSAWNEAFTMLKVIAGVALIGGVLIWLAVGAGLRPLVLLGEQFAKVGQGDYAAAVPEAGPPELRLLQRGFNAMTGQLAATMRRNRQLGDQIVRLQEEERAEIARDLHDEIGPRLFAVGLDAALLAQLCEAGKPAEAIRHAQEIQQAVVHMQGQVRDLLGWLRPARLTEFGLAAAIKDLVAFWAGRRGDIAFALDLPETALDESTAEVAYRVVQEALSNAMRHARPARIAITLTHEAPDRLTVRIENDGVPQAAPDASRSGGLGLLGMRERVEAHGGQLAYGREAAAAVWLVRAQLPCQIHAVPAANGQEQA</sequence>
<name>A0ABU1MQ12_9SPHN</name>
<keyword evidence="4 8" id="KW-0418">Kinase</keyword>
<dbReference type="PANTHER" id="PTHR24421">
    <property type="entry name" value="NITRATE/NITRITE SENSOR PROTEIN NARX-RELATED"/>
    <property type="match status" value="1"/>
</dbReference>
<evidence type="ECO:0000256" key="6">
    <source>
        <dbReference type="SAM" id="Phobius"/>
    </source>
</evidence>
<dbReference type="Pfam" id="PF00672">
    <property type="entry name" value="HAMP"/>
    <property type="match status" value="1"/>
</dbReference>
<keyword evidence="6" id="KW-0812">Transmembrane</keyword>
<evidence type="ECO:0000313" key="9">
    <source>
        <dbReference type="Proteomes" id="UP001184150"/>
    </source>
</evidence>
<dbReference type="GO" id="GO:0004673">
    <property type="term" value="F:protein histidine kinase activity"/>
    <property type="evidence" value="ECO:0007669"/>
    <property type="project" value="UniProtKB-EC"/>
</dbReference>
<dbReference type="EMBL" id="JAVDRD010000007">
    <property type="protein sequence ID" value="MDR6512091.1"/>
    <property type="molecule type" value="Genomic_DNA"/>
</dbReference>
<dbReference type="CDD" id="cd16917">
    <property type="entry name" value="HATPase_UhpB-NarQ-NarX-like"/>
    <property type="match status" value="1"/>
</dbReference>
<dbReference type="Gene3D" id="1.20.5.1930">
    <property type="match status" value="1"/>
</dbReference>
<evidence type="ECO:0000256" key="2">
    <source>
        <dbReference type="ARBA" id="ARBA00022553"/>
    </source>
</evidence>
<dbReference type="RefSeq" id="WP_169047767.1">
    <property type="nucleotide sequence ID" value="NZ_JAVDRD010000007.1"/>
</dbReference>
<dbReference type="Proteomes" id="UP001184150">
    <property type="component" value="Unassembled WGS sequence"/>
</dbReference>
<dbReference type="SMART" id="SM00304">
    <property type="entry name" value="HAMP"/>
    <property type="match status" value="1"/>
</dbReference>
<dbReference type="PROSITE" id="PS50885">
    <property type="entry name" value="HAMP"/>
    <property type="match status" value="1"/>
</dbReference>
<dbReference type="InterPro" id="IPR036890">
    <property type="entry name" value="HATPase_C_sf"/>
</dbReference>